<evidence type="ECO:0000256" key="7">
    <source>
        <dbReference type="SAM" id="MobiDB-lite"/>
    </source>
</evidence>
<dbReference type="PROSITE" id="PS01359">
    <property type="entry name" value="ZF_PHD_1"/>
    <property type="match status" value="1"/>
</dbReference>
<dbReference type="Pfam" id="PF00628">
    <property type="entry name" value="PHD"/>
    <property type="match status" value="1"/>
</dbReference>
<feature type="region of interest" description="Disordered" evidence="7">
    <location>
        <begin position="1"/>
        <end position="155"/>
    </location>
</feature>
<evidence type="ECO:0000256" key="2">
    <source>
        <dbReference type="ARBA" id="ARBA00022723"/>
    </source>
</evidence>
<feature type="domain" description="PHD-type" evidence="8">
    <location>
        <begin position="162"/>
        <end position="213"/>
    </location>
</feature>
<dbReference type="SUPFAM" id="SSF57903">
    <property type="entry name" value="FYVE/PHD zinc finger"/>
    <property type="match status" value="1"/>
</dbReference>
<dbReference type="GO" id="GO:0048188">
    <property type="term" value="C:Set1C/COMPASS complex"/>
    <property type="evidence" value="ECO:0007669"/>
    <property type="project" value="InterPro"/>
</dbReference>
<dbReference type="InterPro" id="IPR019786">
    <property type="entry name" value="Zinc_finger_PHD-type_CS"/>
</dbReference>
<gene>
    <name evidence="9" type="ORF">N656DRAFT_717296</name>
</gene>
<keyword evidence="2" id="KW-0479">Metal-binding</keyword>
<sequence>MAYSTSFFTLDPAPATEGSQSQQDTQSRKKETTTMEGETRSPLPADQGQGRLSELPRAESNQASSPHSTLPPSSDSVNQEIADDANTMANTTKTSSKKKKGTASVVKAPSKRARPGQGATGTAKKAKGGGSKKAKADVSSKQTGATTADGVGIGDSSESDNGPYCLCRGPDDHRFMIACDRCEDWFHGECIGMDKHTGENLVQKYICPNCTDGGRYTTRYKKMCSLSGCNNPARIYDTAQPSIFCSPEHCQAWWEQLIATLPRTKGAATNGADILTQEEFIGLLDAPNSKSEDGAPPWRLGKTPFETPPNFWDSPASSSALTPEERALLSRSAAERYQLGEEIVLCKKMLQLIDLALRRREAAIAAGRGTAKELCGYDFRLDTVGATHQFAVFLQSPRGEAIFKAGRLDPPPPNHPLENGGGSSSSSNGEDEDPLTAGMCVKKKCKPHNGWSAILTKTVKHDMKELAAQAKEKLDAEQRVRDGAAGRFRRKMKERNGVVVYDREVMGL</sequence>
<dbReference type="PROSITE" id="PS50016">
    <property type="entry name" value="ZF_PHD_2"/>
    <property type="match status" value="1"/>
</dbReference>
<evidence type="ECO:0000256" key="3">
    <source>
        <dbReference type="ARBA" id="ARBA00022771"/>
    </source>
</evidence>
<dbReference type="GO" id="GO:0045893">
    <property type="term" value="P:positive regulation of DNA-templated transcription"/>
    <property type="evidence" value="ECO:0007669"/>
    <property type="project" value="TreeGrafter"/>
</dbReference>
<dbReference type="Gene3D" id="3.30.40.10">
    <property type="entry name" value="Zinc/RING finger domain, C3HC4 (zinc finger)"/>
    <property type="match status" value="1"/>
</dbReference>
<dbReference type="GO" id="GO:0008270">
    <property type="term" value="F:zinc ion binding"/>
    <property type="evidence" value="ECO:0007669"/>
    <property type="project" value="UniProtKB-KW"/>
</dbReference>
<reference evidence="9" key="2">
    <citation type="submission" date="2023-05" db="EMBL/GenBank/DDBJ databases">
        <authorList>
            <consortium name="Lawrence Berkeley National Laboratory"/>
            <person name="Steindorff A."/>
            <person name="Hensen N."/>
            <person name="Bonometti L."/>
            <person name="Westerberg I."/>
            <person name="Brannstrom I.O."/>
            <person name="Guillou S."/>
            <person name="Cros-Aarteil S."/>
            <person name="Calhoun S."/>
            <person name="Haridas S."/>
            <person name="Kuo A."/>
            <person name="Mondo S."/>
            <person name="Pangilinan J."/>
            <person name="Riley R."/>
            <person name="Labutti K."/>
            <person name="Andreopoulos B."/>
            <person name="Lipzen A."/>
            <person name="Chen C."/>
            <person name="Yanf M."/>
            <person name="Daum C."/>
            <person name="Ng V."/>
            <person name="Clum A."/>
            <person name="Ohm R."/>
            <person name="Martin F."/>
            <person name="Silar P."/>
            <person name="Natvig D."/>
            <person name="Lalanne C."/>
            <person name="Gautier V."/>
            <person name="Ament-Velasquez S.L."/>
            <person name="Kruys A."/>
            <person name="Hutchinson M.I."/>
            <person name="Powell A.J."/>
            <person name="Barry K."/>
            <person name="Miller A.N."/>
            <person name="Grigoriev I.V."/>
            <person name="Debuchy R."/>
            <person name="Gladieux P."/>
            <person name="Thoren M.H."/>
            <person name="Johannesson H."/>
        </authorList>
    </citation>
    <scope>NUCLEOTIDE SEQUENCE</scope>
    <source>
        <strain evidence="9">CBS 508.74</strain>
    </source>
</reference>
<dbReference type="InterPro" id="IPR001965">
    <property type="entry name" value="Znf_PHD"/>
</dbReference>
<keyword evidence="5" id="KW-0539">Nucleus</keyword>
<dbReference type="CDD" id="cd15554">
    <property type="entry name" value="PHD_PHF2_like"/>
    <property type="match status" value="1"/>
</dbReference>
<dbReference type="InterPro" id="IPR011011">
    <property type="entry name" value="Znf_FYVE_PHD"/>
</dbReference>
<evidence type="ECO:0000256" key="5">
    <source>
        <dbReference type="ARBA" id="ARBA00023242"/>
    </source>
</evidence>
<dbReference type="InterPro" id="IPR019787">
    <property type="entry name" value="Znf_PHD-finger"/>
</dbReference>
<comment type="subcellular location">
    <subcellularLocation>
        <location evidence="1">Nucleus</location>
    </subcellularLocation>
</comment>
<evidence type="ECO:0000256" key="4">
    <source>
        <dbReference type="ARBA" id="ARBA00022833"/>
    </source>
</evidence>
<dbReference type="InterPro" id="IPR037869">
    <property type="entry name" value="Spp1/CFP1"/>
</dbReference>
<feature type="region of interest" description="Disordered" evidence="7">
    <location>
        <begin position="403"/>
        <end position="435"/>
    </location>
</feature>
<dbReference type="RefSeq" id="XP_064666359.1">
    <property type="nucleotide sequence ID" value="XM_064812193.1"/>
</dbReference>
<evidence type="ECO:0000313" key="10">
    <source>
        <dbReference type="Proteomes" id="UP001302812"/>
    </source>
</evidence>
<protein>
    <recommendedName>
        <fullName evidence="8">PHD-type domain-containing protein</fullName>
    </recommendedName>
</protein>
<feature type="compositionally biased region" description="Polar residues" evidence="7">
    <location>
        <begin position="59"/>
        <end position="79"/>
    </location>
</feature>
<dbReference type="PANTHER" id="PTHR46174:SF1">
    <property type="entry name" value="CXXC-TYPE ZINC FINGER PROTEIN 1"/>
    <property type="match status" value="1"/>
</dbReference>
<dbReference type="PANTHER" id="PTHR46174">
    <property type="entry name" value="CXXC-TYPE ZINC FINGER PROTEIN 1"/>
    <property type="match status" value="1"/>
</dbReference>
<dbReference type="GeneID" id="89936318"/>
<evidence type="ECO:0000259" key="8">
    <source>
        <dbReference type="PROSITE" id="PS50016"/>
    </source>
</evidence>
<organism evidence="9 10">
    <name type="scientific">Canariomyces notabilis</name>
    <dbReference type="NCBI Taxonomy" id="2074819"/>
    <lineage>
        <taxon>Eukaryota</taxon>
        <taxon>Fungi</taxon>
        <taxon>Dikarya</taxon>
        <taxon>Ascomycota</taxon>
        <taxon>Pezizomycotina</taxon>
        <taxon>Sordariomycetes</taxon>
        <taxon>Sordariomycetidae</taxon>
        <taxon>Sordariales</taxon>
        <taxon>Chaetomiaceae</taxon>
        <taxon>Canariomyces</taxon>
    </lineage>
</organism>
<keyword evidence="10" id="KW-1185">Reference proteome</keyword>
<dbReference type="SMART" id="SM00249">
    <property type="entry name" value="PHD"/>
    <property type="match status" value="1"/>
</dbReference>
<accession>A0AAN6QEQ1</accession>
<evidence type="ECO:0000313" key="9">
    <source>
        <dbReference type="EMBL" id="KAK4108789.1"/>
    </source>
</evidence>
<name>A0AAN6QEQ1_9PEZI</name>
<keyword evidence="3 6" id="KW-0863">Zinc-finger</keyword>
<proteinExistence type="predicted"/>
<reference evidence="9" key="1">
    <citation type="journal article" date="2023" name="Mol. Phylogenet. Evol.">
        <title>Genome-scale phylogeny and comparative genomics of the fungal order Sordariales.</title>
        <authorList>
            <person name="Hensen N."/>
            <person name="Bonometti L."/>
            <person name="Westerberg I."/>
            <person name="Brannstrom I.O."/>
            <person name="Guillou S."/>
            <person name="Cros-Aarteil S."/>
            <person name="Calhoun S."/>
            <person name="Haridas S."/>
            <person name="Kuo A."/>
            <person name="Mondo S."/>
            <person name="Pangilinan J."/>
            <person name="Riley R."/>
            <person name="LaButti K."/>
            <person name="Andreopoulos B."/>
            <person name="Lipzen A."/>
            <person name="Chen C."/>
            <person name="Yan M."/>
            <person name="Daum C."/>
            <person name="Ng V."/>
            <person name="Clum A."/>
            <person name="Steindorff A."/>
            <person name="Ohm R.A."/>
            <person name="Martin F."/>
            <person name="Silar P."/>
            <person name="Natvig D.O."/>
            <person name="Lalanne C."/>
            <person name="Gautier V."/>
            <person name="Ament-Velasquez S.L."/>
            <person name="Kruys A."/>
            <person name="Hutchinson M.I."/>
            <person name="Powell A.J."/>
            <person name="Barry K."/>
            <person name="Miller A.N."/>
            <person name="Grigoriev I.V."/>
            <person name="Debuchy R."/>
            <person name="Gladieux P."/>
            <person name="Hiltunen Thoren M."/>
            <person name="Johannesson H."/>
        </authorList>
    </citation>
    <scope>NUCLEOTIDE SEQUENCE</scope>
    <source>
        <strain evidence="9">CBS 508.74</strain>
    </source>
</reference>
<dbReference type="AlphaFoldDB" id="A0AAN6QEQ1"/>
<keyword evidence="4" id="KW-0862">Zinc</keyword>
<evidence type="ECO:0000256" key="1">
    <source>
        <dbReference type="ARBA" id="ARBA00004123"/>
    </source>
</evidence>
<evidence type="ECO:0000256" key="6">
    <source>
        <dbReference type="PROSITE-ProRule" id="PRU00146"/>
    </source>
</evidence>
<dbReference type="EMBL" id="MU853360">
    <property type="protein sequence ID" value="KAK4108789.1"/>
    <property type="molecule type" value="Genomic_DNA"/>
</dbReference>
<feature type="compositionally biased region" description="Basic residues" evidence="7">
    <location>
        <begin position="124"/>
        <end position="133"/>
    </location>
</feature>
<dbReference type="InterPro" id="IPR013083">
    <property type="entry name" value="Znf_RING/FYVE/PHD"/>
</dbReference>
<comment type="caution">
    <text evidence="9">The sequence shown here is derived from an EMBL/GenBank/DDBJ whole genome shotgun (WGS) entry which is preliminary data.</text>
</comment>
<feature type="compositionally biased region" description="Basic and acidic residues" evidence="7">
    <location>
        <begin position="26"/>
        <end position="39"/>
    </location>
</feature>
<dbReference type="Proteomes" id="UP001302812">
    <property type="component" value="Unassembled WGS sequence"/>
</dbReference>